<evidence type="ECO:0000256" key="3">
    <source>
        <dbReference type="PIRSR" id="PIRSR613078-2"/>
    </source>
</evidence>
<organism evidence="4 5">
    <name type="scientific">Fervidicella metallireducens AeB</name>
    <dbReference type="NCBI Taxonomy" id="1403537"/>
    <lineage>
        <taxon>Bacteria</taxon>
        <taxon>Bacillati</taxon>
        <taxon>Bacillota</taxon>
        <taxon>Clostridia</taxon>
        <taxon>Eubacteriales</taxon>
        <taxon>Clostridiaceae</taxon>
        <taxon>Fervidicella</taxon>
    </lineage>
</organism>
<dbReference type="InterPro" id="IPR017578">
    <property type="entry name" value="Ribazole_CobC"/>
</dbReference>
<dbReference type="CDD" id="cd07067">
    <property type="entry name" value="HP_PGM_like"/>
    <property type="match status" value="1"/>
</dbReference>
<evidence type="ECO:0000256" key="2">
    <source>
        <dbReference type="PIRSR" id="PIRSR613078-1"/>
    </source>
</evidence>
<feature type="active site" description="Tele-phosphohistidine intermediate" evidence="2">
    <location>
        <position position="8"/>
    </location>
</feature>
<dbReference type="InterPro" id="IPR050275">
    <property type="entry name" value="PGM_Phosphatase"/>
</dbReference>
<accession>A0A017RZ87</accession>
<dbReference type="InterPro" id="IPR029033">
    <property type="entry name" value="His_PPase_superfam"/>
</dbReference>
<dbReference type="GO" id="GO:0043755">
    <property type="term" value="F:alpha-ribazole phosphatase activity"/>
    <property type="evidence" value="ECO:0007669"/>
    <property type="project" value="UniProtKB-UniRule"/>
</dbReference>
<evidence type="ECO:0000313" key="4">
    <source>
        <dbReference type="EMBL" id="EYE89255.1"/>
    </source>
</evidence>
<dbReference type="GO" id="GO:0009236">
    <property type="term" value="P:cobalamin biosynthetic process"/>
    <property type="evidence" value="ECO:0007669"/>
    <property type="project" value="UniProtKB-UniRule"/>
</dbReference>
<dbReference type="Gene3D" id="3.40.50.1240">
    <property type="entry name" value="Phosphoglycerate mutase-like"/>
    <property type="match status" value="1"/>
</dbReference>
<comment type="caution">
    <text evidence="4">The sequence shown here is derived from an EMBL/GenBank/DDBJ whole genome shotgun (WGS) entry which is preliminary data.</text>
</comment>
<name>A0A017RZ87_9CLOT</name>
<dbReference type="OrthoDB" id="7925971at2"/>
<dbReference type="Proteomes" id="UP000019681">
    <property type="component" value="Unassembled WGS sequence"/>
</dbReference>
<dbReference type="RefSeq" id="WP_035378277.1">
    <property type="nucleotide sequence ID" value="NZ_AZQP01000007.1"/>
</dbReference>
<dbReference type="SMART" id="SM00855">
    <property type="entry name" value="PGAM"/>
    <property type="match status" value="1"/>
</dbReference>
<feature type="active site" description="Proton donor/acceptor" evidence="2">
    <location>
        <position position="77"/>
    </location>
</feature>
<dbReference type="NCBIfam" id="TIGR03162">
    <property type="entry name" value="ribazole_cobC"/>
    <property type="match status" value="1"/>
</dbReference>
<proteinExistence type="predicted"/>
<dbReference type="InterPro" id="IPR013078">
    <property type="entry name" value="His_Pase_superF_clade-1"/>
</dbReference>
<dbReference type="EC" id="3.1.3.73" evidence="1"/>
<evidence type="ECO:0000256" key="1">
    <source>
        <dbReference type="NCBIfam" id="TIGR03162"/>
    </source>
</evidence>
<feature type="binding site" evidence="3">
    <location>
        <begin position="7"/>
        <end position="14"/>
    </location>
    <ligand>
        <name>substrate</name>
    </ligand>
</feature>
<keyword evidence="5" id="KW-1185">Reference proteome</keyword>
<dbReference type="Pfam" id="PF00300">
    <property type="entry name" value="His_Phos_1"/>
    <property type="match status" value="1"/>
</dbReference>
<dbReference type="SUPFAM" id="SSF53254">
    <property type="entry name" value="Phosphoglycerate mutase-like"/>
    <property type="match status" value="1"/>
</dbReference>
<feature type="binding site" evidence="3">
    <location>
        <position position="57"/>
    </location>
    <ligand>
        <name>substrate</name>
    </ligand>
</feature>
<dbReference type="STRING" id="1403537.Q428_03780"/>
<sequence length="197" mass="23040">MEIVFIRHGRTEINKKGCYLGAIDDELSFEGKNEIKNLNNYLKEIEFDAVYVSPLKRAKQTIELLEKSYSIDERLREINFGIFDGLHYREIEKKYPIEYSWWTRDYINYKIPEGESLSELFGRVEDFIKDVSYKHKRVLAVTHGGVIRCAMSLVFGSKEHFYKFQVNHGTVNIISVDNGYMYIKALNSFGNLSEVLV</sequence>
<evidence type="ECO:0000313" key="5">
    <source>
        <dbReference type="Proteomes" id="UP000019681"/>
    </source>
</evidence>
<gene>
    <name evidence="4" type="ORF">Q428_03780</name>
</gene>
<dbReference type="EMBL" id="AZQP01000007">
    <property type="protein sequence ID" value="EYE89255.1"/>
    <property type="molecule type" value="Genomic_DNA"/>
</dbReference>
<protein>
    <recommendedName>
        <fullName evidence="1">Alpha-ribazole phosphatase</fullName>
        <ecNumber evidence="1">3.1.3.73</ecNumber>
    </recommendedName>
</protein>
<dbReference type="PANTHER" id="PTHR48100">
    <property type="entry name" value="BROAD-SPECIFICITY PHOSPHATASE YOR283W-RELATED"/>
    <property type="match status" value="1"/>
</dbReference>
<reference evidence="4 5" key="1">
    <citation type="journal article" date="2014" name="Genome Announc.">
        <title>Draft Genome Sequence of Fervidicella metallireducens Strain AeBT, an Iron-Reducing Thermoanaerobe from the Great Artesian Basin.</title>
        <authorList>
            <person name="Patel B.K."/>
        </authorList>
    </citation>
    <scope>NUCLEOTIDE SEQUENCE [LARGE SCALE GENOMIC DNA]</scope>
    <source>
        <strain evidence="4 5">AeB</strain>
    </source>
</reference>
<dbReference type="AlphaFoldDB" id="A0A017RZ87"/>